<dbReference type="STRING" id="1850254.LPB137_02130"/>
<keyword evidence="3" id="KW-1185">Reference proteome</keyword>
<name>A0A1P8KJP4_9BACT</name>
<reference evidence="2 3" key="1">
    <citation type="submission" date="2017-01" db="EMBL/GenBank/DDBJ databases">
        <title>Genome sequencing of Arcobacter sp. LPB0137.</title>
        <authorList>
            <person name="Lee G.-W."/>
            <person name="Yi H."/>
        </authorList>
    </citation>
    <scope>NUCLEOTIDE SEQUENCE [LARGE SCALE GENOMIC DNA]</scope>
    <source>
        <strain evidence="2 3">LPB0137</strain>
    </source>
</reference>
<evidence type="ECO:0000259" key="1">
    <source>
        <dbReference type="Pfam" id="PF01266"/>
    </source>
</evidence>
<protein>
    <recommendedName>
        <fullName evidence="1">FAD dependent oxidoreductase domain-containing protein</fullName>
    </recommendedName>
</protein>
<gene>
    <name evidence="2" type="ORF">LPB137_02130</name>
</gene>
<dbReference type="Proteomes" id="UP000186074">
    <property type="component" value="Chromosome"/>
</dbReference>
<dbReference type="RefSeq" id="WP_076083780.1">
    <property type="nucleotide sequence ID" value="NZ_CP019070.1"/>
</dbReference>
<evidence type="ECO:0000313" key="3">
    <source>
        <dbReference type="Proteomes" id="UP000186074"/>
    </source>
</evidence>
<accession>A0A1P8KJP4</accession>
<dbReference type="Gene3D" id="3.50.50.60">
    <property type="entry name" value="FAD/NAD(P)-binding domain"/>
    <property type="match status" value="2"/>
</dbReference>
<organism evidence="2 3">
    <name type="scientific">Poseidonibacter parvus</name>
    <dbReference type="NCBI Taxonomy" id="1850254"/>
    <lineage>
        <taxon>Bacteria</taxon>
        <taxon>Pseudomonadati</taxon>
        <taxon>Campylobacterota</taxon>
        <taxon>Epsilonproteobacteria</taxon>
        <taxon>Campylobacterales</taxon>
        <taxon>Arcobacteraceae</taxon>
        <taxon>Poseidonibacter</taxon>
    </lineage>
</organism>
<dbReference type="PANTHER" id="PTHR13847">
    <property type="entry name" value="SARCOSINE DEHYDROGENASE-RELATED"/>
    <property type="match status" value="1"/>
</dbReference>
<dbReference type="InterPro" id="IPR036188">
    <property type="entry name" value="FAD/NAD-bd_sf"/>
</dbReference>
<dbReference type="EMBL" id="CP019070">
    <property type="protein sequence ID" value="APW64726.1"/>
    <property type="molecule type" value="Genomic_DNA"/>
</dbReference>
<dbReference type="Gene3D" id="3.30.9.10">
    <property type="entry name" value="D-Amino Acid Oxidase, subunit A, domain 2"/>
    <property type="match status" value="1"/>
</dbReference>
<evidence type="ECO:0000313" key="2">
    <source>
        <dbReference type="EMBL" id="APW64726.1"/>
    </source>
</evidence>
<dbReference type="OrthoDB" id="5366046at2"/>
<feature type="domain" description="FAD dependent oxidoreductase" evidence="1">
    <location>
        <begin position="5"/>
        <end position="398"/>
    </location>
</feature>
<dbReference type="InterPro" id="IPR006076">
    <property type="entry name" value="FAD-dep_OxRdtase"/>
</dbReference>
<dbReference type="Pfam" id="PF01266">
    <property type="entry name" value="DAO"/>
    <property type="match status" value="1"/>
</dbReference>
<dbReference type="AlphaFoldDB" id="A0A1P8KJP4"/>
<dbReference type="SUPFAM" id="SSF51905">
    <property type="entry name" value="FAD/NAD(P)-binding domain"/>
    <property type="match status" value="1"/>
</dbReference>
<sequence>MKNEIAIIGGGISGICSAYYLHKSGHKVTVFDANEIGTQCSSGNAGLIVPSHFETLSNPGILKKGFKWMLNPNSPFFLKPSLDLELITWLFKFNTFCTKKHVENNKHFLRDINLYSLSLYKDLLEDNNIDFDLKQSGLLMLCKEEKTLKEEELIVNEAISLGLDAKVLNKDELKILEPNASFDVLGATYFKDDSKIQPYDFIMAMKKYLEKNGVKFFENCLIDDIKTNKNNITSIIDQSSVAHSFDQYVFTSGIFTSKLAKKIDLNLPMEGGKGFSFISYKNEALNFSTPMILAEEKVAITPYDDYVRFGGTMMLGVNDLKINDRRINNIRKSANKYINGLDLKQNDMKDQWAGLRPCSPDGIPYIGRSEKFSNVIIATGHAMMGVSLGPATGCIIRDLINEEKTKINISKMNINRFN</sequence>
<dbReference type="GO" id="GO:0005737">
    <property type="term" value="C:cytoplasm"/>
    <property type="evidence" value="ECO:0007669"/>
    <property type="project" value="TreeGrafter"/>
</dbReference>
<dbReference type="KEGG" id="alp:LPB137_02130"/>
<dbReference type="SUPFAM" id="SSF54373">
    <property type="entry name" value="FAD-linked reductases, C-terminal domain"/>
    <property type="match status" value="1"/>
</dbReference>
<proteinExistence type="predicted"/>